<dbReference type="GO" id="GO:0006508">
    <property type="term" value="P:proteolysis"/>
    <property type="evidence" value="ECO:0007669"/>
    <property type="project" value="InterPro"/>
</dbReference>
<sequence length="312" mass="35502">MKKIYTIFKYIVLVLGILLSISILLGYTNLGNLSHKQNPADTFVTIENEKIRVSQKGSGKDILFIHGSPGLIEDWNDIADTLAKQYRVTSFDRPGHGFSSSKEYTYHIKDNALLVEQLISQLNLKNPLIVGHSYGGSTAAYMAAHSNTNNRHYIIIDSPLYTSRSRTIYKLISTPIIGKGIALLASYTIANNQIRDGLTTIFQNTPEEKVEQLIKERQRIWSQPKVIYTKSMESLHYQEDLNAISHKYKNINASITLITGKDSLKTLRKDCERFHIEVPNSELILLDKTGHYIQFDRSQDVIEIIRSKMELN</sequence>
<dbReference type="InterPro" id="IPR002410">
    <property type="entry name" value="Peptidase_S33"/>
</dbReference>
<evidence type="ECO:0000256" key="3">
    <source>
        <dbReference type="SAM" id="Phobius"/>
    </source>
</evidence>
<organism evidence="5 6">
    <name type="scientific">Aquimarina mytili</name>
    <dbReference type="NCBI Taxonomy" id="874423"/>
    <lineage>
        <taxon>Bacteria</taxon>
        <taxon>Pseudomonadati</taxon>
        <taxon>Bacteroidota</taxon>
        <taxon>Flavobacteriia</taxon>
        <taxon>Flavobacteriales</taxon>
        <taxon>Flavobacteriaceae</taxon>
        <taxon>Aquimarina</taxon>
    </lineage>
</organism>
<name>A0A936ZYD0_9FLAO</name>
<dbReference type="SUPFAM" id="SSF53474">
    <property type="entry name" value="alpha/beta-Hydrolases"/>
    <property type="match status" value="1"/>
</dbReference>
<comment type="caution">
    <text evidence="5">The sequence shown here is derived from an EMBL/GenBank/DDBJ whole genome shotgun (WGS) entry which is preliminary data.</text>
</comment>
<dbReference type="RefSeq" id="WP_201921110.1">
    <property type="nucleotide sequence ID" value="NZ_BAABAX010000031.1"/>
</dbReference>
<feature type="domain" description="AB hydrolase-1" evidence="4">
    <location>
        <begin position="62"/>
        <end position="303"/>
    </location>
</feature>
<dbReference type="PANTHER" id="PTHR43798">
    <property type="entry name" value="MONOACYLGLYCEROL LIPASE"/>
    <property type="match status" value="1"/>
</dbReference>
<dbReference type="AlphaFoldDB" id="A0A936ZYD0"/>
<feature type="transmembrane region" description="Helical" evidence="3">
    <location>
        <begin position="7"/>
        <end position="27"/>
    </location>
</feature>
<keyword evidence="3" id="KW-0472">Membrane</keyword>
<dbReference type="InterPro" id="IPR029058">
    <property type="entry name" value="AB_hydrolase_fold"/>
</dbReference>
<evidence type="ECO:0000256" key="2">
    <source>
        <dbReference type="ARBA" id="ARBA00022801"/>
    </source>
</evidence>
<dbReference type="Pfam" id="PF12697">
    <property type="entry name" value="Abhydrolase_6"/>
    <property type="match status" value="1"/>
</dbReference>
<dbReference type="Gene3D" id="3.40.50.1820">
    <property type="entry name" value="alpha/beta hydrolase"/>
    <property type="match status" value="1"/>
</dbReference>
<evidence type="ECO:0000313" key="5">
    <source>
        <dbReference type="EMBL" id="MBL0684591.1"/>
    </source>
</evidence>
<dbReference type="GO" id="GO:0008233">
    <property type="term" value="F:peptidase activity"/>
    <property type="evidence" value="ECO:0007669"/>
    <property type="project" value="InterPro"/>
</dbReference>
<dbReference type="PANTHER" id="PTHR43798:SF33">
    <property type="entry name" value="HYDROLASE, PUTATIVE (AFU_ORTHOLOGUE AFUA_2G14860)-RELATED"/>
    <property type="match status" value="1"/>
</dbReference>
<comment type="similarity">
    <text evidence="1">Belongs to the peptidase S33 family.</text>
</comment>
<accession>A0A936ZYD0</accession>
<keyword evidence="3" id="KW-1133">Transmembrane helix</keyword>
<dbReference type="InterPro" id="IPR000073">
    <property type="entry name" value="AB_hydrolase_1"/>
</dbReference>
<gene>
    <name evidence="5" type="ORF">JJQ60_13760</name>
</gene>
<protein>
    <submittedName>
        <fullName evidence="5">Alpha/beta hydrolase</fullName>
    </submittedName>
</protein>
<dbReference type="EMBL" id="JAERQJ010000005">
    <property type="protein sequence ID" value="MBL0684591.1"/>
    <property type="molecule type" value="Genomic_DNA"/>
</dbReference>
<dbReference type="Proteomes" id="UP000651057">
    <property type="component" value="Unassembled WGS sequence"/>
</dbReference>
<evidence type="ECO:0000256" key="1">
    <source>
        <dbReference type="ARBA" id="ARBA00010088"/>
    </source>
</evidence>
<dbReference type="GO" id="GO:0016020">
    <property type="term" value="C:membrane"/>
    <property type="evidence" value="ECO:0007669"/>
    <property type="project" value="TreeGrafter"/>
</dbReference>
<keyword evidence="3" id="KW-0812">Transmembrane</keyword>
<reference evidence="5" key="1">
    <citation type="submission" date="2021-01" db="EMBL/GenBank/DDBJ databases">
        <authorList>
            <person name="Zhong Y.L."/>
        </authorList>
    </citation>
    <scope>NUCLEOTIDE SEQUENCE</scope>
    <source>
        <strain evidence="5">KCTC 23302</strain>
    </source>
</reference>
<dbReference type="InterPro" id="IPR050266">
    <property type="entry name" value="AB_hydrolase_sf"/>
</dbReference>
<evidence type="ECO:0000313" key="6">
    <source>
        <dbReference type="Proteomes" id="UP000651057"/>
    </source>
</evidence>
<proteinExistence type="inferred from homology"/>
<evidence type="ECO:0000259" key="4">
    <source>
        <dbReference type="Pfam" id="PF12697"/>
    </source>
</evidence>
<keyword evidence="6" id="KW-1185">Reference proteome</keyword>
<keyword evidence="2 5" id="KW-0378">Hydrolase</keyword>
<dbReference type="PRINTS" id="PR00793">
    <property type="entry name" value="PROAMNOPTASE"/>
</dbReference>